<evidence type="ECO:0000313" key="2">
    <source>
        <dbReference type="EMBL" id="SKA71124.1"/>
    </source>
</evidence>
<dbReference type="Pfam" id="PF07883">
    <property type="entry name" value="Cupin_2"/>
    <property type="match status" value="1"/>
</dbReference>
<name>A0A1T4W1F2_9BACT</name>
<dbReference type="Gene3D" id="2.60.120.10">
    <property type="entry name" value="Jelly Rolls"/>
    <property type="match status" value="1"/>
</dbReference>
<dbReference type="InterPro" id="IPR011051">
    <property type="entry name" value="RmlC_Cupin_sf"/>
</dbReference>
<dbReference type="PANTHER" id="PTHR36114:SF1">
    <property type="entry name" value="16.7 KDA PROTEIN IN WHIE LOCUS"/>
    <property type="match status" value="1"/>
</dbReference>
<keyword evidence="3" id="KW-1185">Reference proteome</keyword>
<dbReference type="InterPro" id="IPR014710">
    <property type="entry name" value="RmlC-like_jellyroll"/>
</dbReference>
<dbReference type="AlphaFoldDB" id="A0A1T4W1F2"/>
<feature type="domain" description="Cupin type-2" evidence="1">
    <location>
        <begin position="42"/>
        <end position="98"/>
    </location>
</feature>
<organism evidence="2 3">
    <name type="scientific">Paucidesulfovibrio gracilis DSM 16080</name>
    <dbReference type="NCBI Taxonomy" id="1121449"/>
    <lineage>
        <taxon>Bacteria</taxon>
        <taxon>Pseudomonadati</taxon>
        <taxon>Thermodesulfobacteriota</taxon>
        <taxon>Desulfovibrionia</taxon>
        <taxon>Desulfovibrionales</taxon>
        <taxon>Desulfovibrionaceae</taxon>
        <taxon>Paucidesulfovibrio</taxon>
    </lineage>
</organism>
<dbReference type="InterPro" id="IPR013096">
    <property type="entry name" value="Cupin_2"/>
</dbReference>
<gene>
    <name evidence="2" type="ORF">SAMN02745704_00078</name>
</gene>
<dbReference type="EMBL" id="FUYC01000001">
    <property type="protein sequence ID" value="SKA71124.1"/>
    <property type="molecule type" value="Genomic_DNA"/>
</dbReference>
<evidence type="ECO:0000313" key="3">
    <source>
        <dbReference type="Proteomes" id="UP000190027"/>
    </source>
</evidence>
<dbReference type="PANTHER" id="PTHR36114">
    <property type="entry name" value="16.7 KDA PROTEIN IN WHIE LOCUS"/>
    <property type="match status" value="1"/>
</dbReference>
<dbReference type="Proteomes" id="UP000190027">
    <property type="component" value="Unassembled WGS sequence"/>
</dbReference>
<dbReference type="SUPFAM" id="SSF51182">
    <property type="entry name" value="RmlC-like cupins"/>
    <property type="match status" value="1"/>
</dbReference>
<dbReference type="OrthoDB" id="9794183at2"/>
<protein>
    <submittedName>
        <fullName evidence="2">Cupin domain-containing protein</fullName>
    </submittedName>
</protein>
<dbReference type="CDD" id="cd02226">
    <property type="entry name" value="cupin_YdbB-like"/>
    <property type="match status" value="1"/>
</dbReference>
<reference evidence="2 3" key="1">
    <citation type="submission" date="2017-02" db="EMBL/GenBank/DDBJ databases">
        <authorList>
            <person name="Peterson S.W."/>
        </authorList>
    </citation>
    <scope>NUCLEOTIDE SEQUENCE [LARGE SCALE GENOMIC DNA]</scope>
    <source>
        <strain evidence="2 3">DSM 16080</strain>
    </source>
</reference>
<evidence type="ECO:0000259" key="1">
    <source>
        <dbReference type="Pfam" id="PF07883"/>
    </source>
</evidence>
<dbReference type="STRING" id="1121449.SAMN02745704_00078"/>
<accession>A0A1T4W1F2</accession>
<sequence>MSQLSPDKISLKEKFALFNEQWEGKVVAEMNGMYIKLARLQGEFLWHSHAHEDEMFHVLEGELTMRFRDRDVTVGQGECIVVPRGVEHMPICPEEVKIMLIEPKGTVNTGDADSDRRVEPEWI</sequence>
<dbReference type="InterPro" id="IPR052044">
    <property type="entry name" value="PKS_Associated_Protein"/>
</dbReference>
<dbReference type="RefSeq" id="WP_078715673.1">
    <property type="nucleotide sequence ID" value="NZ_FUYC01000001.1"/>
</dbReference>
<proteinExistence type="predicted"/>